<dbReference type="EMBL" id="PEDL01000009">
    <property type="protein sequence ID" value="PHV70556.1"/>
    <property type="molecule type" value="Genomic_DNA"/>
</dbReference>
<organism evidence="1 2">
    <name type="scientific">Sporanaerobium hydrogeniformans</name>
    <dbReference type="NCBI Taxonomy" id="3072179"/>
    <lineage>
        <taxon>Bacteria</taxon>
        <taxon>Bacillati</taxon>
        <taxon>Bacillota</taxon>
        <taxon>Clostridia</taxon>
        <taxon>Lachnospirales</taxon>
        <taxon>Lachnospiraceae</taxon>
        <taxon>Sporanaerobium</taxon>
    </lineage>
</organism>
<keyword evidence="2" id="KW-1185">Reference proteome</keyword>
<comment type="caution">
    <text evidence="1">The sequence shown here is derived from an EMBL/GenBank/DDBJ whole genome shotgun (WGS) entry which is preliminary data.</text>
</comment>
<reference evidence="1" key="1">
    <citation type="submission" date="2017-10" db="EMBL/GenBank/DDBJ databases">
        <title>Genome sequence of cellulolytic Lachnospiraceae bacterium XHS1971 isolated from hotspring sediment.</title>
        <authorList>
            <person name="Vasudevan G."/>
            <person name="Joshi A.J."/>
            <person name="Hivarkar S."/>
            <person name="Lanjekar V.B."/>
            <person name="Dhakephalkar P.K."/>
            <person name="Dagar S."/>
        </authorList>
    </citation>
    <scope>NUCLEOTIDE SEQUENCE</scope>
    <source>
        <strain evidence="1">XHS1971</strain>
    </source>
</reference>
<protein>
    <submittedName>
        <fullName evidence="1">Uncharacterized protein</fullName>
    </submittedName>
</protein>
<accession>A0AC61DCT0</accession>
<gene>
    <name evidence="1" type="ORF">CS063_09640</name>
</gene>
<proteinExistence type="predicted"/>
<evidence type="ECO:0000313" key="1">
    <source>
        <dbReference type="EMBL" id="PHV70556.1"/>
    </source>
</evidence>
<sequence>MCICTFKYKEIKMAREIKVKRVCEEPPNRVFKPEKPCSKYTTLNIEQFEAMRLCDLEGLDQDEAAKRMNISRGTLQRVLYAARKQVAEALVSGNGITIDGGNYEIARECCKAKKQCKACRFLNNTKGDDKNE</sequence>
<name>A0AC61DCT0_9FIRM</name>
<evidence type="ECO:0000313" key="2">
    <source>
        <dbReference type="Proteomes" id="UP000224460"/>
    </source>
</evidence>
<dbReference type="Proteomes" id="UP000224460">
    <property type="component" value="Unassembled WGS sequence"/>
</dbReference>